<dbReference type="OrthoDB" id="5398391at2759"/>
<evidence type="ECO:0000259" key="3">
    <source>
        <dbReference type="Pfam" id="PF09349"/>
    </source>
</evidence>
<feature type="region of interest" description="Disordered" evidence="2">
    <location>
        <begin position="91"/>
        <end position="126"/>
    </location>
</feature>
<dbReference type="PANTHER" id="PTHR37987">
    <property type="entry name" value="CHROMOSOME 9, WHOLE GENOME SHOTGUN SEQUENCE"/>
    <property type="match status" value="1"/>
</dbReference>
<gene>
    <name evidence="4" type="ORF">I7I51_06373</name>
</gene>
<evidence type="ECO:0000256" key="2">
    <source>
        <dbReference type="SAM" id="MobiDB-lite"/>
    </source>
</evidence>
<dbReference type="Proteomes" id="UP000663671">
    <property type="component" value="Chromosome 3"/>
</dbReference>
<evidence type="ECO:0000313" key="5">
    <source>
        <dbReference type="Proteomes" id="UP000663671"/>
    </source>
</evidence>
<feature type="domain" description="Oxo-4-hydroxy-4-carboxy-5-ureidoimidazoline decarboxylase" evidence="3">
    <location>
        <begin position="12"/>
        <end position="193"/>
    </location>
</feature>
<dbReference type="SUPFAM" id="SSF158694">
    <property type="entry name" value="UraD-Like"/>
    <property type="match status" value="1"/>
</dbReference>
<evidence type="ECO:0000256" key="1">
    <source>
        <dbReference type="ARBA" id="ARBA00022631"/>
    </source>
</evidence>
<organism evidence="4 5">
    <name type="scientific">Ajellomyces capsulatus</name>
    <name type="common">Darling's disease fungus</name>
    <name type="synonym">Histoplasma capsulatum</name>
    <dbReference type="NCBI Taxonomy" id="5037"/>
    <lineage>
        <taxon>Eukaryota</taxon>
        <taxon>Fungi</taxon>
        <taxon>Dikarya</taxon>
        <taxon>Ascomycota</taxon>
        <taxon>Pezizomycotina</taxon>
        <taxon>Eurotiomycetes</taxon>
        <taxon>Eurotiomycetidae</taxon>
        <taxon>Onygenales</taxon>
        <taxon>Ajellomycetaceae</taxon>
        <taxon>Histoplasma</taxon>
    </lineage>
</organism>
<protein>
    <submittedName>
        <fullName evidence="4">OHCU decarboxylase superfamily domain-containing protein</fullName>
    </submittedName>
</protein>
<reference evidence="4" key="1">
    <citation type="submission" date="2021-01" db="EMBL/GenBank/DDBJ databases">
        <title>Chromosome-level genome assembly of a human fungal pathogen reveals clustering of transcriptionally co-regulated genes.</title>
        <authorList>
            <person name="Voorhies M."/>
            <person name="Cohen S."/>
            <person name="Shea T.P."/>
            <person name="Petrus S."/>
            <person name="Munoz J.F."/>
            <person name="Poplawski S."/>
            <person name="Goldman W.E."/>
            <person name="Michael T."/>
            <person name="Cuomo C.A."/>
            <person name="Sil A."/>
            <person name="Beyhan S."/>
        </authorList>
    </citation>
    <scope>NUCLEOTIDE SEQUENCE</scope>
    <source>
        <strain evidence="4">WU24</strain>
    </source>
</reference>
<dbReference type="VEuPathDB" id="FungiDB:I7I51_06373"/>
<accession>A0A8A1MHY7</accession>
<evidence type="ECO:0000313" key="4">
    <source>
        <dbReference type="EMBL" id="QSS65529.1"/>
    </source>
</evidence>
<keyword evidence="1" id="KW-0659">Purine metabolism</keyword>
<name>A0A8A1MHY7_AJECA</name>
<dbReference type="InterPro" id="IPR036778">
    <property type="entry name" value="OHCU_decarboxylase_sf"/>
</dbReference>
<dbReference type="GO" id="GO:0006144">
    <property type="term" value="P:purine nucleobase metabolic process"/>
    <property type="evidence" value="ECO:0007669"/>
    <property type="project" value="UniProtKB-KW"/>
</dbReference>
<proteinExistence type="predicted"/>
<dbReference type="Gene3D" id="1.10.3330.10">
    <property type="entry name" value="Oxo-4-hydroxy-4-carboxy-5-ureidoimidazoline decarboxylase"/>
    <property type="match status" value="1"/>
</dbReference>
<dbReference type="EMBL" id="CP069115">
    <property type="protein sequence ID" value="QSS65529.1"/>
    <property type="molecule type" value="Genomic_DNA"/>
</dbReference>
<feature type="compositionally biased region" description="Basic and acidic residues" evidence="2">
    <location>
        <begin position="106"/>
        <end position="126"/>
    </location>
</feature>
<dbReference type="AlphaFoldDB" id="A0A8A1MHY7"/>
<dbReference type="Pfam" id="PF09349">
    <property type="entry name" value="OHCU_decarbox"/>
    <property type="match status" value="1"/>
</dbReference>
<dbReference type="InterPro" id="IPR018020">
    <property type="entry name" value="OHCU_decarboxylase"/>
</dbReference>
<sequence length="197" mass="22438">MPSLPAISTVPSLPQATQTQILDTLFEASMDLHTLALPLLIHQTFSSYQSLISAVGARMTVLSATDSPKDREVLYSILRAHPRLGEKKQANLSELSRQEQAALNAGKEEGERGDEGRDESLKRKAEEETAELKKWNDLYEEKFPGLRYVVFVNGRGRDILMQDMQRRIERDDIQKEKEDIIQAMCDIAIDRARRLER</sequence>
<dbReference type="PANTHER" id="PTHR37987:SF1">
    <property type="entry name" value="OXO-4-HYDROXY-4-CARBOXY-5-UREIDOIMIDAZOLINE DECARBOXYLASE DOMAIN-CONTAINING PROTEIN"/>
    <property type="match status" value="1"/>
</dbReference>
<feature type="compositionally biased region" description="Polar residues" evidence="2">
    <location>
        <begin position="91"/>
        <end position="101"/>
    </location>
</feature>